<dbReference type="InterPro" id="IPR011006">
    <property type="entry name" value="CheY-like_superfamily"/>
</dbReference>
<proteinExistence type="predicted"/>
<feature type="domain" description="Response regulatory" evidence="3">
    <location>
        <begin position="12"/>
        <end position="132"/>
    </location>
</feature>
<dbReference type="EMBL" id="CP053084">
    <property type="protein sequence ID" value="QJR29478.1"/>
    <property type="molecule type" value="Genomic_DNA"/>
</dbReference>
<protein>
    <submittedName>
        <fullName evidence="4">Response regulator transcription factor</fullName>
    </submittedName>
</protein>
<reference evidence="4 5" key="1">
    <citation type="submission" date="2020-05" db="EMBL/GenBank/DDBJ databases">
        <title>Compete genome of Limnobacter sp. SAORIC-580.</title>
        <authorList>
            <person name="Song J."/>
            <person name="Cho J.-C."/>
        </authorList>
    </citation>
    <scope>NUCLEOTIDE SEQUENCE [LARGE SCALE GENOMIC DNA]</scope>
    <source>
        <strain evidence="4 5">SAORIC-580</strain>
    </source>
</reference>
<dbReference type="PROSITE" id="PS50110">
    <property type="entry name" value="RESPONSE_REGULATORY"/>
    <property type="match status" value="1"/>
</dbReference>
<dbReference type="PANTHER" id="PTHR44591:SF3">
    <property type="entry name" value="RESPONSE REGULATORY DOMAIN-CONTAINING PROTEIN"/>
    <property type="match status" value="1"/>
</dbReference>
<dbReference type="RefSeq" id="WP_105028972.1">
    <property type="nucleotide sequence ID" value="NZ_CP053084.1"/>
</dbReference>
<dbReference type="InterPro" id="IPR001789">
    <property type="entry name" value="Sig_transdc_resp-reg_receiver"/>
</dbReference>
<dbReference type="InterPro" id="IPR050595">
    <property type="entry name" value="Bact_response_regulator"/>
</dbReference>
<evidence type="ECO:0000259" key="3">
    <source>
        <dbReference type="PROSITE" id="PS50110"/>
    </source>
</evidence>
<dbReference type="Gene3D" id="3.40.50.2300">
    <property type="match status" value="1"/>
</dbReference>
<gene>
    <name evidence="4" type="ORF">HKT17_07005</name>
</gene>
<organism evidence="4 5">
    <name type="scientific">Limnobacter profundi</name>
    <dbReference type="NCBI Taxonomy" id="2732163"/>
    <lineage>
        <taxon>Bacteria</taxon>
        <taxon>Pseudomonadati</taxon>
        <taxon>Pseudomonadota</taxon>
        <taxon>Betaproteobacteria</taxon>
        <taxon>Burkholderiales</taxon>
        <taxon>Burkholderiaceae</taxon>
        <taxon>Limnobacter</taxon>
    </lineage>
</organism>
<name>A0ABX6N5K4_9BURK</name>
<dbReference type="PANTHER" id="PTHR44591">
    <property type="entry name" value="STRESS RESPONSE REGULATOR PROTEIN 1"/>
    <property type="match status" value="1"/>
</dbReference>
<evidence type="ECO:0000256" key="1">
    <source>
        <dbReference type="ARBA" id="ARBA00022553"/>
    </source>
</evidence>
<accession>A0ABX6N5K4</accession>
<dbReference type="Pfam" id="PF00072">
    <property type="entry name" value="Response_reg"/>
    <property type="match status" value="1"/>
</dbReference>
<dbReference type="Proteomes" id="UP000501130">
    <property type="component" value="Chromosome"/>
</dbReference>
<sequence>MKQNCTNSLPLRVLLVEDSIELQAMLQAMLSEIPSVEVIASVESENDALAVMRDDHTDLAIVDLELRSGTGLGVLKNLHDSLDGNNRRIGVVVFSNYSNLIIRHRCLSLGAKAFFDKSFQIDELLEFVQKQASGHAKGLSV</sequence>
<evidence type="ECO:0000313" key="4">
    <source>
        <dbReference type="EMBL" id="QJR29478.1"/>
    </source>
</evidence>
<dbReference type="SUPFAM" id="SSF52172">
    <property type="entry name" value="CheY-like"/>
    <property type="match status" value="1"/>
</dbReference>
<keyword evidence="1 2" id="KW-0597">Phosphoprotein</keyword>
<evidence type="ECO:0000313" key="5">
    <source>
        <dbReference type="Proteomes" id="UP000501130"/>
    </source>
</evidence>
<evidence type="ECO:0000256" key="2">
    <source>
        <dbReference type="PROSITE-ProRule" id="PRU00169"/>
    </source>
</evidence>
<dbReference type="CDD" id="cd00156">
    <property type="entry name" value="REC"/>
    <property type="match status" value="1"/>
</dbReference>
<feature type="modified residue" description="4-aspartylphosphate" evidence="2">
    <location>
        <position position="63"/>
    </location>
</feature>
<dbReference type="SMART" id="SM00448">
    <property type="entry name" value="REC"/>
    <property type="match status" value="1"/>
</dbReference>
<keyword evidence="5" id="KW-1185">Reference proteome</keyword>